<keyword evidence="1" id="KW-1133">Transmembrane helix</keyword>
<sequence>MTCPICRYETEDGKYCKKCGARLITQDTSVIADLPEQGATPQIHRVRQNVSSKVEKPRVIRDESALPMYTPPDIPVLTASRQYSEESVKANPYWTSLKLYGQLYGDYFLKGLRHPFRAASAIEKSQFLYAIVSMMLYVLLLPLAMYAATQHEWGGVSQGTFADHFLKPVMSISIFFILLNLFIFTAIKLSFNPAVKLKEVMTRFGSMLSIFIVLYMVSFLCLVMNGDISKMIILLTFLCTVMTVPLFVMTSYKRRVTSGLDPLYAILLVYAASMLVLSLMGSSVIESIIAPL</sequence>
<dbReference type="AlphaFoldDB" id="A0A0M1N0V9"/>
<evidence type="ECO:0000313" key="3">
    <source>
        <dbReference type="Proteomes" id="UP000036932"/>
    </source>
</evidence>
<gene>
    <name evidence="2" type="ORF">AM231_24245</name>
</gene>
<evidence type="ECO:0000313" key="2">
    <source>
        <dbReference type="EMBL" id="KOR75786.1"/>
    </source>
</evidence>
<evidence type="ECO:0000256" key="1">
    <source>
        <dbReference type="SAM" id="Phobius"/>
    </source>
</evidence>
<accession>A0A0M1N0V9</accession>
<comment type="caution">
    <text evidence="2">The sequence shown here is derived from an EMBL/GenBank/DDBJ whole genome shotgun (WGS) entry which is preliminary data.</text>
</comment>
<keyword evidence="3" id="KW-1185">Reference proteome</keyword>
<feature type="transmembrane region" description="Helical" evidence="1">
    <location>
        <begin position="127"/>
        <end position="149"/>
    </location>
</feature>
<keyword evidence="1" id="KW-0472">Membrane</keyword>
<name>A0A0M1N0V9_9BACL</name>
<feature type="transmembrane region" description="Helical" evidence="1">
    <location>
        <begin position="231"/>
        <end position="252"/>
    </location>
</feature>
<feature type="transmembrane region" description="Helical" evidence="1">
    <location>
        <begin position="264"/>
        <end position="285"/>
    </location>
</feature>
<dbReference type="RefSeq" id="WP_054404948.1">
    <property type="nucleotide sequence ID" value="NZ_LIUT01000008.1"/>
</dbReference>
<organism evidence="2 3">
    <name type="scientific">Paenibacillus solani</name>
    <dbReference type="NCBI Taxonomy" id="1705565"/>
    <lineage>
        <taxon>Bacteria</taxon>
        <taxon>Bacillati</taxon>
        <taxon>Bacillota</taxon>
        <taxon>Bacilli</taxon>
        <taxon>Bacillales</taxon>
        <taxon>Paenibacillaceae</taxon>
        <taxon>Paenibacillus</taxon>
    </lineage>
</organism>
<feature type="transmembrane region" description="Helical" evidence="1">
    <location>
        <begin position="203"/>
        <end position="225"/>
    </location>
</feature>
<dbReference type="EMBL" id="LIUT01000008">
    <property type="protein sequence ID" value="KOR75786.1"/>
    <property type="molecule type" value="Genomic_DNA"/>
</dbReference>
<keyword evidence="1" id="KW-0812">Transmembrane</keyword>
<dbReference type="PATRIC" id="fig|1705565.3.peg.1012"/>
<evidence type="ECO:0008006" key="4">
    <source>
        <dbReference type="Google" id="ProtNLM"/>
    </source>
</evidence>
<dbReference type="Proteomes" id="UP000036932">
    <property type="component" value="Unassembled WGS sequence"/>
</dbReference>
<feature type="transmembrane region" description="Helical" evidence="1">
    <location>
        <begin position="169"/>
        <end position="191"/>
    </location>
</feature>
<reference evidence="3" key="1">
    <citation type="submission" date="2015-08" db="EMBL/GenBank/DDBJ databases">
        <title>Genome sequencing project for genomic taxonomy and phylogenomics of Bacillus-like bacteria.</title>
        <authorList>
            <person name="Liu B."/>
            <person name="Wang J."/>
            <person name="Zhu Y."/>
            <person name="Liu G."/>
            <person name="Chen Q."/>
            <person name="Chen Z."/>
            <person name="Lan J."/>
            <person name="Che J."/>
            <person name="Ge C."/>
            <person name="Shi H."/>
            <person name="Pan Z."/>
            <person name="Liu X."/>
        </authorList>
    </citation>
    <scope>NUCLEOTIDE SEQUENCE [LARGE SCALE GENOMIC DNA]</scope>
    <source>
        <strain evidence="3">FJAT-22460</strain>
    </source>
</reference>
<dbReference type="OrthoDB" id="2448863at2"/>
<proteinExistence type="predicted"/>
<protein>
    <recommendedName>
        <fullName evidence="4">Zinc ribbon domain-containing protein</fullName>
    </recommendedName>
</protein>